<dbReference type="OrthoDB" id="288942at2759"/>
<feature type="region of interest" description="Disordered" evidence="1">
    <location>
        <begin position="341"/>
        <end position="361"/>
    </location>
</feature>
<evidence type="ECO:0000256" key="1">
    <source>
        <dbReference type="SAM" id="MobiDB-lite"/>
    </source>
</evidence>
<reference evidence="2" key="1">
    <citation type="journal article" date="2020" name="Stud. Mycol.">
        <title>101 Dothideomycetes genomes: a test case for predicting lifestyles and emergence of pathogens.</title>
        <authorList>
            <person name="Haridas S."/>
            <person name="Albert R."/>
            <person name="Binder M."/>
            <person name="Bloem J."/>
            <person name="Labutti K."/>
            <person name="Salamov A."/>
            <person name="Andreopoulos B."/>
            <person name="Baker S."/>
            <person name="Barry K."/>
            <person name="Bills G."/>
            <person name="Bluhm B."/>
            <person name="Cannon C."/>
            <person name="Castanera R."/>
            <person name="Culley D."/>
            <person name="Daum C."/>
            <person name="Ezra D."/>
            <person name="Gonzalez J."/>
            <person name="Henrissat B."/>
            <person name="Kuo A."/>
            <person name="Liang C."/>
            <person name="Lipzen A."/>
            <person name="Lutzoni F."/>
            <person name="Magnuson J."/>
            <person name="Mondo S."/>
            <person name="Nolan M."/>
            <person name="Ohm R."/>
            <person name="Pangilinan J."/>
            <person name="Park H.-J."/>
            <person name="Ramirez L."/>
            <person name="Alfaro M."/>
            <person name="Sun H."/>
            <person name="Tritt A."/>
            <person name="Yoshinaga Y."/>
            <person name="Zwiers L.-H."/>
            <person name="Turgeon B."/>
            <person name="Goodwin S."/>
            <person name="Spatafora J."/>
            <person name="Crous P."/>
            <person name="Grigoriev I."/>
        </authorList>
    </citation>
    <scope>NUCLEOTIDE SEQUENCE</scope>
    <source>
        <strain evidence="2">CBS 627.86</strain>
    </source>
</reference>
<feature type="region of interest" description="Disordered" evidence="1">
    <location>
        <begin position="37"/>
        <end position="60"/>
    </location>
</feature>
<feature type="compositionally biased region" description="Polar residues" evidence="1">
    <location>
        <begin position="49"/>
        <end position="60"/>
    </location>
</feature>
<accession>A0A6A5YNP4</accession>
<dbReference type="PANTHER" id="PTHR42085:SF1">
    <property type="entry name" value="F-BOX DOMAIN-CONTAINING PROTEIN"/>
    <property type="match status" value="1"/>
</dbReference>
<gene>
    <name evidence="2" type="ORF">BDV96DRAFT_256797</name>
</gene>
<organism evidence="2 3">
    <name type="scientific">Lophiotrema nucula</name>
    <dbReference type="NCBI Taxonomy" id="690887"/>
    <lineage>
        <taxon>Eukaryota</taxon>
        <taxon>Fungi</taxon>
        <taxon>Dikarya</taxon>
        <taxon>Ascomycota</taxon>
        <taxon>Pezizomycotina</taxon>
        <taxon>Dothideomycetes</taxon>
        <taxon>Pleosporomycetidae</taxon>
        <taxon>Pleosporales</taxon>
        <taxon>Lophiotremataceae</taxon>
        <taxon>Lophiotrema</taxon>
    </lineage>
</organism>
<sequence length="361" mass="41455">MIAMDRCNATMDSCEKQNMAEDKANCQEPRHIRQRASRAARRSLASISPGNSHSQRQSTLISTLPPEVRNLIYGHALSQYADCNTPSRNTTWRGTWRGHTDKAQIKCDTTLLLTCRMIYYEAHMIPLRSATHHIDIDGSELGLIPYFQQYHRPSQQRVDSPYLRLHRLSSQQGRHLYHLHQELALPDTKTFNKLIRPHLKWKRITWTINDSRLMRYDRLTVEIMPILRAIHLPASCHEVNVELQLTECELSRTIQLASLESCQGIELRKEDGSKLVHTGTTKYSRSKDLVIEYDEKVGPIICPDIYEFRRLTWRSGVPKREYTSFDRVRCLEENLAESTVAPSSSGQIAEPPLQGPSGLGI</sequence>
<protein>
    <submittedName>
        <fullName evidence="2">Uncharacterized protein</fullName>
    </submittedName>
</protein>
<dbReference type="InterPro" id="IPR038883">
    <property type="entry name" value="AN11006-like"/>
</dbReference>
<proteinExistence type="predicted"/>
<dbReference type="Proteomes" id="UP000799770">
    <property type="component" value="Unassembled WGS sequence"/>
</dbReference>
<dbReference type="AlphaFoldDB" id="A0A6A5YNP4"/>
<evidence type="ECO:0000313" key="2">
    <source>
        <dbReference type="EMBL" id="KAF2108682.1"/>
    </source>
</evidence>
<dbReference type="PANTHER" id="PTHR42085">
    <property type="entry name" value="F-BOX DOMAIN-CONTAINING PROTEIN"/>
    <property type="match status" value="1"/>
</dbReference>
<dbReference type="EMBL" id="ML977346">
    <property type="protein sequence ID" value="KAF2108682.1"/>
    <property type="molecule type" value="Genomic_DNA"/>
</dbReference>
<evidence type="ECO:0000313" key="3">
    <source>
        <dbReference type="Proteomes" id="UP000799770"/>
    </source>
</evidence>
<name>A0A6A5YNP4_9PLEO</name>
<keyword evidence="3" id="KW-1185">Reference proteome</keyword>